<evidence type="ECO:0000313" key="10">
    <source>
        <dbReference type="EMBL" id="CAH1794586.1"/>
    </source>
</evidence>
<comment type="caution">
    <text evidence="8">Lacks conserved residue(s) required for the propagation of feature annotation.</text>
</comment>
<dbReference type="InterPro" id="IPR000519">
    <property type="entry name" value="P_trefoil_dom"/>
</dbReference>
<evidence type="ECO:0000256" key="2">
    <source>
        <dbReference type="ARBA" id="ARBA00007806"/>
    </source>
</evidence>
<evidence type="ECO:0000256" key="8">
    <source>
        <dbReference type="PROSITE-ProRule" id="PRU00779"/>
    </source>
</evidence>
<dbReference type="OrthoDB" id="5839090at2759"/>
<dbReference type="InterPro" id="IPR000322">
    <property type="entry name" value="Glyco_hydro_31_TIM"/>
</dbReference>
<dbReference type="CDD" id="cd00111">
    <property type="entry name" value="Trefoil"/>
    <property type="match status" value="1"/>
</dbReference>
<dbReference type="InterPro" id="IPR048395">
    <property type="entry name" value="Glyco_hydro_31_C"/>
</dbReference>
<dbReference type="InterPro" id="IPR030459">
    <property type="entry name" value="Glyco_hydro_31_CS"/>
</dbReference>
<evidence type="ECO:0000256" key="7">
    <source>
        <dbReference type="ARBA" id="ARBA00023295"/>
    </source>
</evidence>
<keyword evidence="6" id="KW-0325">Glycoprotein</keyword>
<evidence type="ECO:0000313" key="11">
    <source>
        <dbReference type="Proteomes" id="UP000749559"/>
    </source>
</evidence>
<dbReference type="InterPro" id="IPR013780">
    <property type="entry name" value="Glyco_hydro_b"/>
</dbReference>
<dbReference type="InterPro" id="IPR011013">
    <property type="entry name" value="Gal_mutarotase_sf_dom"/>
</dbReference>
<dbReference type="FunFam" id="2.60.40.1180:FF:000005">
    <property type="entry name" value="Maltase-glucoamylase, intestinal"/>
    <property type="match status" value="1"/>
</dbReference>
<comment type="subcellular location">
    <subcellularLocation>
        <location evidence="1">Endomembrane system</location>
    </subcellularLocation>
</comment>
<dbReference type="InterPro" id="IPR017853">
    <property type="entry name" value="GH"/>
</dbReference>
<keyword evidence="5" id="KW-1015">Disulfide bond</keyword>
<dbReference type="InterPro" id="IPR030458">
    <property type="entry name" value="Glyco_hydro_31_AS"/>
</dbReference>
<dbReference type="Gene3D" id="4.10.110.10">
    <property type="entry name" value="Spasmolytic Protein, domain 1"/>
    <property type="match status" value="1"/>
</dbReference>
<dbReference type="GO" id="GO:0012505">
    <property type="term" value="C:endomembrane system"/>
    <property type="evidence" value="ECO:0007669"/>
    <property type="project" value="UniProtKB-SubCell"/>
</dbReference>
<dbReference type="Gene3D" id="3.20.20.80">
    <property type="entry name" value="Glycosidases"/>
    <property type="match status" value="1"/>
</dbReference>
<evidence type="ECO:0000256" key="4">
    <source>
        <dbReference type="ARBA" id="ARBA00023136"/>
    </source>
</evidence>
<comment type="caution">
    <text evidence="10">The sequence shown here is derived from an EMBL/GenBank/DDBJ whole genome shotgun (WGS) entry which is preliminary data.</text>
</comment>
<dbReference type="GO" id="GO:0004558">
    <property type="term" value="F:alpha-1,4-glucosidase activity"/>
    <property type="evidence" value="ECO:0007669"/>
    <property type="project" value="TreeGrafter"/>
</dbReference>
<dbReference type="PROSITE" id="PS00025">
    <property type="entry name" value="P_TREFOIL_1"/>
    <property type="match status" value="1"/>
</dbReference>
<dbReference type="SMART" id="SM00018">
    <property type="entry name" value="PD"/>
    <property type="match status" value="1"/>
</dbReference>
<dbReference type="CDD" id="cd14752">
    <property type="entry name" value="GH31_N"/>
    <property type="match status" value="1"/>
</dbReference>
<dbReference type="PROSITE" id="PS00707">
    <property type="entry name" value="GLYCOSYL_HYDROL_F31_2"/>
    <property type="match status" value="1"/>
</dbReference>
<evidence type="ECO:0000256" key="1">
    <source>
        <dbReference type="ARBA" id="ARBA00004308"/>
    </source>
</evidence>
<protein>
    <submittedName>
        <fullName evidence="10">Uncharacterized protein</fullName>
    </submittedName>
</protein>
<evidence type="ECO:0000256" key="5">
    <source>
        <dbReference type="ARBA" id="ARBA00023157"/>
    </source>
</evidence>
<proteinExistence type="inferred from homology"/>
<dbReference type="SUPFAM" id="SSF51445">
    <property type="entry name" value="(Trans)glycosidases"/>
    <property type="match status" value="1"/>
</dbReference>
<dbReference type="PROSITE" id="PS00129">
    <property type="entry name" value="GLYCOSYL_HYDROL_F31_1"/>
    <property type="match status" value="1"/>
</dbReference>
<accession>A0A8J1XX57</accession>
<dbReference type="GO" id="GO:0030246">
    <property type="term" value="F:carbohydrate binding"/>
    <property type="evidence" value="ECO:0007669"/>
    <property type="project" value="InterPro"/>
</dbReference>
<dbReference type="PANTHER" id="PTHR22762:SF131">
    <property type="entry name" value="GLYCOSIDE HYDROLASE FAMILY 31 N-TERMINAL DOMAIN-CONTAINING PROTEIN"/>
    <property type="match status" value="1"/>
</dbReference>
<comment type="similarity">
    <text evidence="2 9">Belongs to the glycosyl hydrolase 31 family.</text>
</comment>
<keyword evidence="7 9" id="KW-0326">Glycosidase</keyword>
<dbReference type="PANTHER" id="PTHR22762">
    <property type="entry name" value="ALPHA-GLUCOSIDASE"/>
    <property type="match status" value="1"/>
</dbReference>
<dbReference type="Gene3D" id="2.60.40.1760">
    <property type="entry name" value="glycosyl hydrolase (family 31)"/>
    <property type="match status" value="1"/>
</dbReference>
<name>A0A8J1XX57_OWEFU</name>
<evidence type="ECO:0000256" key="3">
    <source>
        <dbReference type="ARBA" id="ARBA00022801"/>
    </source>
</evidence>
<keyword evidence="3 9" id="KW-0378">Hydrolase</keyword>
<dbReference type="InterPro" id="IPR044913">
    <property type="entry name" value="P_trefoil_dom_sf"/>
</dbReference>
<organism evidence="10 11">
    <name type="scientific">Owenia fusiformis</name>
    <name type="common">Polychaete worm</name>
    <dbReference type="NCBI Taxonomy" id="6347"/>
    <lineage>
        <taxon>Eukaryota</taxon>
        <taxon>Metazoa</taxon>
        <taxon>Spiralia</taxon>
        <taxon>Lophotrochozoa</taxon>
        <taxon>Annelida</taxon>
        <taxon>Polychaeta</taxon>
        <taxon>Sedentaria</taxon>
        <taxon>Canalipalpata</taxon>
        <taxon>Sabellida</taxon>
        <taxon>Oweniida</taxon>
        <taxon>Oweniidae</taxon>
        <taxon>Owenia</taxon>
    </lineage>
</organism>
<dbReference type="Pfam" id="PF21365">
    <property type="entry name" value="Glyco_hydro_31_3rd"/>
    <property type="match status" value="1"/>
</dbReference>
<dbReference type="Pfam" id="PF00088">
    <property type="entry name" value="Trefoil"/>
    <property type="match status" value="1"/>
</dbReference>
<evidence type="ECO:0000256" key="9">
    <source>
        <dbReference type="RuleBase" id="RU361185"/>
    </source>
</evidence>
<dbReference type="PROSITE" id="PS51448">
    <property type="entry name" value="P_TREFOIL_2"/>
    <property type="match status" value="1"/>
</dbReference>
<dbReference type="InterPro" id="IPR017957">
    <property type="entry name" value="P_trefoil_CS"/>
</dbReference>
<evidence type="ECO:0000256" key="6">
    <source>
        <dbReference type="ARBA" id="ARBA00023180"/>
    </source>
</evidence>
<dbReference type="FunFam" id="2.60.40.1180:FF:000001">
    <property type="entry name" value="Maltase-glucoamylase, intestinal"/>
    <property type="match status" value="1"/>
</dbReference>
<dbReference type="SUPFAM" id="SSF51011">
    <property type="entry name" value="Glycosyl hydrolase domain"/>
    <property type="match status" value="1"/>
</dbReference>
<dbReference type="Proteomes" id="UP000749559">
    <property type="component" value="Unassembled WGS sequence"/>
</dbReference>
<dbReference type="InterPro" id="IPR025887">
    <property type="entry name" value="Glyco_hydro_31_N_dom"/>
</dbReference>
<dbReference type="CDD" id="cd06602">
    <property type="entry name" value="GH31_MGAM_SI_GAA"/>
    <property type="match status" value="1"/>
</dbReference>
<keyword evidence="4" id="KW-0472">Membrane</keyword>
<dbReference type="Pfam" id="PF13802">
    <property type="entry name" value="Gal_mutarotas_2"/>
    <property type="match status" value="1"/>
</dbReference>
<dbReference type="Gene3D" id="2.60.40.1180">
    <property type="entry name" value="Golgi alpha-mannosidase II"/>
    <property type="match status" value="2"/>
</dbReference>
<gene>
    <name evidence="10" type="ORF">OFUS_LOCUS19257</name>
</gene>
<dbReference type="AlphaFoldDB" id="A0A8J1XX57"/>
<dbReference type="EMBL" id="CAIIXF020000009">
    <property type="protein sequence ID" value="CAH1794586.1"/>
    <property type="molecule type" value="Genomic_DNA"/>
</dbReference>
<reference evidence="10" key="1">
    <citation type="submission" date="2022-03" db="EMBL/GenBank/DDBJ databases">
        <authorList>
            <person name="Martin C."/>
        </authorList>
    </citation>
    <scope>NUCLEOTIDE SEQUENCE</scope>
</reference>
<dbReference type="Pfam" id="PF01055">
    <property type="entry name" value="Glyco_hydro_31_2nd"/>
    <property type="match status" value="1"/>
</dbReference>
<keyword evidence="11" id="KW-1185">Reference proteome</keyword>
<dbReference type="SUPFAM" id="SSF74650">
    <property type="entry name" value="Galactose mutarotase-like"/>
    <property type="match status" value="1"/>
</dbReference>
<sequence>MTAMKLTVRVVLMMFVILGVVTLYVSYTAYYSSTLKVKQPVTYRTPFRDIKITAVHPKPPEKACHSVETQLKFDCHPENFPTKEMCEYRGCCWIATPARKKPISSPDPLDSQAPVDVPYCFYPGNYSAYRVINTEKVFTGTEVLLKRDSPSYYPKDIQYLNVNFNYETPTRLRIKIYDSVANRYEVPIVLDPARQPPHDPAYRIHIQNDTFHFKVIRKADGKHNETVLMDTSLGAMIFSDQFLQISSLLPSHNIYGLGQHRSHLNLNTSWSRFTMWNRDHFPIEEDANLYGSHPFYLVMEDSGLSHGVFLLNSNAMDVILQPTPAITWRTIGGVLDFYILLGPTPIEVVQQYTQLVSRSFMPPYWSLGYHQCRWGYNTTSRTLDVVHRLRKAGIPQDVQWNDMDYANNYMDFTYDPEKFGDLPAMVTQLHSEGLHYIMIVDAAISTAHTKGSYPAYDLAIEKDILVKDGFGKQPIKGKVWPNETVWPDWSHPDATDYWTHVVSLFYDKVKFDGMWIDMNEPSNLGNNDSVTLCDFNSTLENPPYLPAVANYTLRFMTLCATAHQSLGRRDKGLDLPGLHYDLHNLYGLMMAQASYKALERSRELRPFVISRSTYAGHGQYGGHWTGDNSATWHDLRMSIPAILNGNMYGISMIGADICGFHSDTTPELCQRWMQLGAFYPFSRNHNEQGTIDQDPASLGPGVAASSRRALLIRYKLLPYLYWLFYRSHVYGDPVVRPLFFKYPQDQITYRIDSQFMWGDALLISPVLTQDTTHVNAYFPRDTWYCLYSGKRRDSLGEYYNLAAPLDIINLHVRAGHVIPQQEPSLTTTESRKNPFKLLVTLDEFSHSSGELYWDDGESLNTHDRKLYTLIRFKTLKNKIYSRVDMLGYKDDLLKLEQMTVFGMAQKPKQVKVKSNLHDDFYYDDSHNVLYVNKMNITLYEAFVVTWTFTEIKDLS</sequence>
<dbReference type="GO" id="GO:0005975">
    <property type="term" value="P:carbohydrate metabolic process"/>
    <property type="evidence" value="ECO:0007669"/>
    <property type="project" value="InterPro"/>
</dbReference>